<dbReference type="PANTHER" id="PTHR30329:SF21">
    <property type="entry name" value="LIPOPROTEIN YIAD-RELATED"/>
    <property type="match status" value="1"/>
</dbReference>
<name>A0A240E414_9GAMM</name>
<dbReference type="InterPro" id="IPR036737">
    <property type="entry name" value="OmpA-like_sf"/>
</dbReference>
<dbReference type="PANTHER" id="PTHR30329">
    <property type="entry name" value="STATOR ELEMENT OF FLAGELLAR MOTOR COMPLEX"/>
    <property type="match status" value="1"/>
</dbReference>
<protein>
    <recommendedName>
        <fullName evidence="8">Peptidoglycan-associated lipoprotein</fullName>
        <shortName evidence="8">PAL</shortName>
    </recommendedName>
</protein>
<dbReference type="EMBL" id="OANT01000001">
    <property type="protein sequence ID" value="SNX43507.1"/>
    <property type="molecule type" value="Genomic_DNA"/>
</dbReference>
<dbReference type="InterPro" id="IPR006690">
    <property type="entry name" value="OMPA-like_CS"/>
</dbReference>
<keyword evidence="5 8" id="KW-0998">Cell outer membrane</keyword>
<dbReference type="PROSITE" id="PS51123">
    <property type="entry name" value="OMPA_2"/>
    <property type="match status" value="1"/>
</dbReference>
<evidence type="ECO:0000256" key="1">
    <source>
        <dbReference type="ARBA" id="ARBA00022618"/>
    </source>
</evidence>
<keyword evidence="3 8" id="KW-0472">Membrane</keyword>
<dbReference type="InterPro" id="IPR039001">
    <property type="entry name" value="Pal"/>
</dbReference>
<accession>A0A240E414</accession>
<dbReference type="SUPFAM" id="SSF103088">
    <property type="entry name" value="OmpA-like"/>
    <property type="match status" value="1"/>
</dbReference>
<dbReference type="InterPro" id="IPR014169">
    <property type="entry name" value="Pal_lipo_C"/>
</dbReference>
<evidence type="ECO:0000256" key="8">
    <source>
        <dbReference type="HAMAP-Rule" id="MF_02204"/>
    </source>
</evidence>
<feature type="region of interest" description="Disordered" evidence="9">
    <location>
        <begin position="24"/>
        <end position="47"/>
    </location>
</feature>
<dbReference type="NCBIfam" id="TIGR02802">
    <property type="entry name" value="Pal_lipo"/>
    <property type="match status" value="1"/>
</dbReference>
<keyword evidence="1 8" id="KW-0132">Cell division</keyword>
<dbReference type="AlphaFoldDB" id="A0A240E414"/>
<evidence type="ECO:0000256" key="5">
    <source>
        <dbReference type="ARBA" id="ARBA00023237"/>
    </source>
</evidence>
<evidence type="ECO:0000256" key="2">
    <source>
        <dbReference type="ARBA" id="ARBA00022729"/>
    </source>
</evidence>
<proteinExistence type="inferred from homology"/>
<evidence type="ECO:0000256" key="3">
    <source>
        <dbReference type="ARBA" id="ARBA00023136"/>
    </source>
</evidence>
<evidence type="ECO:0000256" key="4">
    <source>
        <dbReference type="ARBA" id="ARBA00023139"/>
    </source>
</evidence>
<dbReference type="InterPro" id="IPR006665">
    <property type="entry name" value="OmpA-like"/>
</dbReference>
<evidence type="ECO:0000259" key="11">
    <source>
        <dbReference type="PROSITE" id="PS51123"/>
    </source>
</evidence>
<feature type="compositionally biased region" description="Low complexity" evidence="9">
    <location>
        <begin position="29"/>
        <end position="47"/>
    </location>
</feature>
<dbReference type="GO" id="GO:0051301">
    <property type="term" value="P:cell division"/>
    <property type="evidence" value="ECO:0007669"/>
    <property type="project" value="UniProtKB-UniRule"/>
</dbReference>
<evidence type="ECO:0000313" key="13">
    <source>
        <dbReference type="Proteomes" id="UP000219042"/>
    </source>
</evidence>
<dbReference type="HAMAP" id="MF_02204">
    <property type="entry name" value="Pal"/>
    <property type="match status" value="1"/>
</dbReference>
<evidence type="ECO:0000313" key="12">
    <source>
        <dbReference type="EMBL" id="SNX43507.1"/>
    </source>
</evidence>
<keyword evidence="4 8" id="KW-0564">Palmitate</keyword>
<comment type="function">
    <text evidence="8">Part of the Tol-Pal system, which plays a role in outer membrane invagination during cell division and is important for maintaining outer membrane integrity.</text>
</comment>
<organism evidence="12 13">
    <name type="scientific">Acinetobacter puyangensis</name>
    <dbReference type="NCBI Taxonomy" id="1096779"/>
    <lineage>
        <taxon>Bacteria</taxon>
        <taxon>Pseudomonadati</taxon>
        <taxon>Pseudomonadota</taxon>
        <taxon>Gammaproteobacteria</taxon>
        <taxon>Moraxellales</taxon>
        <taxon>Moraxellaceae</taxon>
        <taxon>Acinetobacter</taxon>
    </lineage>
</organism>
<dbReference type="PROSITE" id="PS51257">
    <property type="entry name" value="PROKAR_LIPOPROTEIN"/>
    <property type="match status" value="1"/>
</dbReference>
<evidence type="ECO:0000256" key="9">
    <source>
        <dbReference type="SAM" id="MobiDB-lite"/>
    </source>
</evidence>
<dbReference type="InterPro" id="IPR050330">
    <property type="entry name" value="Bact_OuterMem_StrucFunc"/>
</dbReference>
<dbReference type="Pfam" id="PF00691">
    <property type="entry name" value="OmpA"/>
    <property type="match status" value="1"/>
</dbReference>
<keyword evidence="13" id="KW-1185">Reference proteome</keyword>
<dbReference type="Proteomes" id="UP000219042">
    <property type="component" value="Unassembled WGS sequence"/>
</dbReference>
<dbReference type="GO" id="GO:0009279">
    <property type="term" value="C:cell outer membrane"/>
    <property type="evidence" value="ECO:0007669"/>
    <property type="project" value="UniProtKB-SubCell"/>
</dbReference>
<evidence type="ECO:0000256" key="7">
    <source>
        <dbReference type="ARBA" id="ARBA00023306"/>
    </source>
</evidence>
<evidence type="ECO:0000256" key="6">
    <source>
        <dbReference type="ARBA" id="ARBA00023288"/>
    </source>
</evidence>
<keyword evidence="2 8" id="KW-0732">Signal</keyword>
<dbReference type="CDD" id="cd07185">
    <property type="entry name" value="OmpA_C-like"/>
    <property type="match status" value="1"/>
</dbReference>
<feature type="domain" description="OmpA-like" evidence="11">
    <location>
        <begin position="69"/>
        <end position="186"/>
    </location>
</feature>
<dbReference type="InterPro" id="IPR006664">
    <property type="entry name" value="OMP_bac"/>
</dbReference>
<dbReference type="Gene3D" id="3.30.1330.60">
    <property type="entry name" value="OmpA-like domain"/>
    <property type="match status" value="1"/>
</dbReference>
<evidence type="ECO:0000256" key="10">
    <source>
        <dbReference type="SAM" id="SignalP"/>
    </source>
</evidence>
<comment type="similarity">
    <text evidence="8">Belongs to the Pal lipoprotein family.</text>
</comment>
<comment type="subunit">
    <text evidence="8">The Tol-Pal system is composed of five core proteins: the inner membrane proteins TolA, TolQ and TolR, the periplasmic protein TolB and the outer membrane protein Pal. They form a network linking the inner and outer membranes and the peptidoglycan layer.</text>
</comment>
<dbReference type="PRINTS" id="PR01021">
    <property type="entry name" value="OMPADOMAIN"/>
</dbReference>
<keyword evidence="6 8" id="KW-0449">Lipoprotein</keyword>
<gene>
    <name evidence="8" type="primary">pal</name>
    <name evidence="12" type="ORF">SAMN05421731_101549</name>
</gene>
<feature type="chain" id="PRO_5013054457" description="Peptidoglycan-associated lipoprotein" evidence="10">
    <location>
        <begin position="24"/>
        <end position="195"/>
    </location>
</feature>
<reference evidence="13" key="1">
    <citation type="submission" date="2016-09" db="EMBL/GenBank/DDBJ databases">
        <authorList>
            <person name="Varghese N."/>
            <person name="Submissions S."/>
        </authorList>
    </citation>
    <scope>NUCLEOTIDE SEQUENCE [LARGE SCALE GENOMIC DNA]</scope>
    <source>
        <strain evidence="13">ANC 4466</strain>
    </source>
</reference>
<feature type="signal peptide" evidence="10">
    <location>
        <begin position="1"/>
        <end position="23"/>
    </location>
</feature>
<dbReference type="PROSITE" id="PS01068">
    <property type="entry name" value="OMPA_1"/>
    <property type="match status" value="1"/>
</dbReference>
<keyword evidence="7 8" id="KW-0131">Cell cycle</keyword>
<comment type="subcellular location">
    <subcellularLocation>
        <location evidence="8">Cell outer membrane</location>
        <topology evidence="8">Lipid-anchor</topology>
    </subcellularLocation>
</comment>
<sequence length="195" mass="21280">MQMNYKLLLLPFIVGSLAMTGCANRKPATTDTTSTVPTGTTSGTGVTTSTLDPYANIDQRGGSSLGVTDANRPFLAKRVVHFDYDSSDLSQNDYQTLQAHAQYLNANANSKVALIGHTDERGTREYNMALGERRAKSVAAFLVSNGVRDTQLETVSYGKEQPVNDGHDEAAWRENRRVVINYEAVPPLLSVPNNR</sequence>